<gene>
    <name evidence="1" type="ORF">SAMN05216516_101266</name>
</gene>
<dbReference type="EMBL" id="FOVC01000001">
    <property type="protein sequence ID" value="SFM91217.1"/>
    <property type="molecule type" value="Genomic_DNA"/>
</dbReference>
<dbReference type="AlphaFoldDB" id="A0A1I4UQD4"/>
<sequence>MNINNREGCLVFALRVTTCNDRIKSLSQRCYEGSKKTEKPGSTMLNDQEEFVKMRSLRGKNGMPEYFDTIALFLQILTKYLHGILRCGFANANF</sequence>
<evidence type="ECO:0000313" key="1">
    <source>
        <dbReference type="EMBL" id="SFM91217.1"/>
    </source>
</evidence>
<dbReference type="Proteomes" id="UP000242222">
    <property type="component" value="Unassembled WGS sequence"/>
</dbReference>
<accession>A0A1I4UQD4</accession>
<protein>
    <submittedName>
        <fullName evidence="1">Uncharacterized protein</fullName>
    </submittedName>
</protein>
<dbReference type="STRING" id="1367852.SAMN05216516_101266"/>
<name>A0A1I4UQD4_9GAMM</name>
<organism evidence="1 2">
    <name type="scientific">Izhakiella capsodis</name>
    <dbReference type="NCBI Taxonomy" id="1367852"/>
    <lineage>
        <taxon>Bacteria</taxon>
        <taxon>Pseudomonadati</taxon>
        <taxon>Pseudomonadota</taxon>
        <taxon>Gammaproteobacteria</taxon>
        <taxon>Enterobacterales</taxon>
        <taxon>Erwiniaceae</taxon>
        <taxon>Izhakiella</taxon>
    </lineage>
</organism>
<evidence type="ECO:0000313" key="2">
    <source>
        <dbReference type="Proteomes" id="UP000242222"/>
    </source>
</evidence>
<proteinExistence type="predicted"/>
<keyword evidence="2" id="KW-1185">Reference proteome</keyword>
<reference evidence="2" key="1">
    <citation type="submission" date="2016-10" db="EMBL/GenBank/DDBJ databases">
        <authorList>
            <person name="Varghese N."/>
            <person name="Submissions S."/>
        </authorList>
    </citation>
    <scope>NUCLEOTIDE SEQUENCE [LARGE SCALE GENOMIC DNA]</scope>
    <source>
        <strain evidence="2">N6PO6</strain>
    </source>
</reference>